<keyword evidence="5" id="KW-0998">Cell outer membrane</keyword>
<organism evidence="8 9">
    <name type="scientific">Zobellia amurskyensis</name>
    <dbReference type="NCBI Taxonomy" id="248905"/>
    <lineage>
        <taxon>Bacteria</taxon>
        <taxon>Pseudomonadati</taxon>
        <taxon>Bacteroidota</taxon>
        <taxon>Flavobacteriia</taxon>
        <taxon>Flavobacteriales</taxon>
        <taxon>Flavobacteriaceae</taxon>
        <taxon>Zobellia</taxon>
    </lineage>
</organism>
<dbReference type="EMBL" id="RCNR01000019">
    <property type="protein sequence ID" value="MUH36459.1"/>
    <property type="molecule type" value="Genomic_DNA"/>
</dbReference>
<dbReference type="OrthoDB" id="5694214at2"/>
<dbReference type="PROSITE" id="PS51257">
    <property type="entry name" value="PROKAR_LIPOPROTEIN"/>
    <property type="match status" value="1"/>
</dbReference>
<evidence type="ECO:0000313" key="8">
    <source>
        <dbReference type="EMBL" id="MUH36459.1"/>
    </source>
</evidence>
<dbReference type="InterPro" id="IPR011990">
    <property type="entry name" value="TPR-like_helical_dom_sf"/>
</dbReference>
<keyword evidence="4" id="KW-0472">Membrane</keyword>
<evidence type="ECO:0000256" key="3">
    <source>
        <dbReference type="ARBA" id="ARBA00022729"/>
    </source>
</evidence>
<evidence type="ECO:0000313" key="9">
    <source>
        <dbReference type="Proteomes" id="UP000540519"/>
    </source>
</evidence>
<dbReference type="Gene3D" id="1.25.40.390">
    <property type="match status" value="1"/>
</dbReference>
<proteinExistence type="inferred from homology"/>
<evidence type="ECO:0000256" key="5">
    <source>
        <dbReference type="ARBA" id="ARBA00023237"/>
    </source>
</evidence>
<dbReference type="InterPro" id="IPR033985">
    <property type="entry name" value="SusD-like_N"/>
</dbReference>
<evidence type="ECO:0000256" key="4">
    <source>
        <dbReference type="ARBA" id="ARBA00023136"/>
    </source>
</evidence>
<comment type="subcellular location">
    <subcellularLocation>
        <location evidence="1">Cell outer membrane</location>
    </subcellularLocation>
</comment>
<dbReference type="CDD" id="cd08977">
    <property type="entry name" value="SusD"/>
    <property type="match status" value="1"/>
</dbReference>
<keyword evidence="3" id="KW-0732">Signal</keyword>
<comment type="similarity">
    <text evidence="2">Belongs to the SusD family.</text>
</comment>
<feature type="domain" description="RagB/SusD" evidence="6">
    <location>
        <begin position="360"/>
        <end position="495"/>
    </location>
</feature>
<dbReference type="GO" id="GO:0009279">
    <property type="term" value="C:cell outer membrane"/>
    <property type="evidence" value="ECO:0007669"/>
    <property type="project" value="UniProtKB-SubCell"/>
</dbReference>
<dbReference type="Pfam" id="PF14322">
    <property type="entry name" value="SusD-like_3"/>
    <property type="match status" value="1"/>
</dbReference>
<keyword evidence="9" id="KW-1185">Reference proteome</keyword>
<sequence length="495" mass="56099">MKKITNLLIILGFALAISCSDDFLEIYPETTSSEGNFYQSEKEFILLANGCYTPMRDYEKDTHWVLSELISDNTSFQFNTRTGEAVRGVIDQFIFTPANRAYSRFWDLSYDGITRCNKLLSEIERPEVVWSDDSIRNRTIGEVLFLRALYNFNLVRQFGDIPLVLEPITPQEAFNTKRSAEDVVYESIIADLRSAIMHFESATGALETGRANGDASAALLGKVYLTRKNYTEAETVLASLINEGTYSLVPNYSDVFNSPDTALSEIIFAIQYSENSTELSNRFIFYFAPWTSKGEVTGRPNINIISAGWNQPTVDMIEAFEPGDLRKDVSVKFWTGPDYDDVIRDIPYVGKYNAPVSAPDDRTGDNLPILRYSDVLLMYAEVLNELGRTDEAIPYVEQVRNRAGLTNALAGLSKPDLETLIAKERQVELCFENHRWYDLKRTEKAIDVMTAHGIRQNEEKSFLFNNAYEIAPYKLLSPIPAEQILVNELSQNPGY</sequence>
<dbReference type="Proteomes" id="UP000540519">
    <property type="component" value="Unassembled WGS sequence"/>
</dbReference>
<protein>
    <submittedName>
        <fullName evidence="8">RagB/SusD family nutrient uptake outer membrane protein</fullName>
    </submittedName>
</protein>
<name>A0A7X2ZU83_9FLAO</name>
<dbReference type="RefSeq" id="WP_038234243.1">
    <property type="nucleotide sequence ID" value="NZ_RCNR01000019.1"/>
</dbReference>
<reference evidence="8 9" key="1">
    <citation type="journal article" date="2019" name="Mar. Drugs">
        <title>Comparative Genomics and CAZyme Genome Repertoires of Marine Zobellia amurskyensis KMM 3526(T) and Zobellia laminariae KMM 3676(T).</title>
        <authorList>
            <person name="Chernysheva N."/>
            <person name="Bystritskaya E."/>
            <person name="Stenkova A."/>
            <person name="Golovkin I."/>
            <person name="Nedashkovskaya O."/>
            <person name="Isaeva M."/>
        </authorList>
    </citation>
    <scope>NUCLEOTIDE SEQUENCE [LARGE SCALE GENOMIC DNA]</scope>
    <source>
        <strain evidence="8 9">KMM 3526</strain>
    </source>
</reference>
<dbReference type="InterPro" id="IPR012944">
    <property type="entry name" value="SusD_RagB_dom"/>
</dbReference>
<evidence type="ECO:0000259" key="6">
    <source>
        <dbReference type="Pfam" id="PF07980"/>
    </source>
</evidence>
<evidence type="ECO:0000259" key="7">
    <source>
        <dbReference type="Pfam" id="PF14322"/>
    </source>
</evidence>
<comment type="caution">
    <text evidence="8">The sequence shown here is derived from an EMBL/GenBank/DDBJ whole genome shotgun (WGS) entry which is preliminary data.</text>
</comment>
<accession>A0A7X2ZU83</accession>
<gene>
    <name evidence="8" type="ORF">D9O36_11460</name>
</gene>
<dbReference type="AlphaFoldDB" id="A0A7X2ZU83"/>
<dbReference type="Pfam" id="PF07980">
    <property type="entry name" value="SusD_RagB"/>
    <property type="match status" value="1"/>
</dbReference>
<evidence type="ECO:0000256" key="2">
    <source>
        <dbReference type="ARBA" id="ARBA00006275"/>
    </source>
</evidence>
<dbReference type="SUPFAM" id="SSF48452">
    <property type="entry name" value="TPR-like"/>
    <property type="match status" value="1"/>
</dbReference>
<feature type="domain" description="SusD-like N-terminal" evidence="7">
    <location>
        <begin position="49"/>
        <end position="225"/>
    </location>
</feature>
<evidence type="ECO:0000256" key="1">
    <source>
        <dbReference type="ARBA" id="ARBA00004442"/>
    </source>
</evidence>